<keyword evidence="1" id="KW-1133">Transmembrane helix</keyword>
<evidence type="ECO:0000256" key="1">
    <source>
        <dbReference type="SAM" id="Phobius"/>
    </source>
</evidence>
<protein>
    <recommendedName>
        <fullName evidence="4">DUF3953 domain-containing protein</fullName>
    </recommendedName>
</protein>
<proteinExistence type="predicted"/>
<keyword evidence="1" id="KW-0472">Membrane</keyword>
<feature type="transmembrane region" description="Helical" evidence="1">
    <location>
        <begin position="57"/>
        <end position="80"/>
    </location>
</feature>
<comment type="caution">
    <text evidence="2">The sequence shown here is derived from an EMBL/GenBank/DDBJ whole genome shotgun (WGS) entry which is preliminary data.</text>
</comment>
<organism evidence="2 3">
    <name type="scientific">Halobacillus campisalis</name>
    <dbReference type="NCBI Taxonomy" id="435909"/>
    <lineage>
        <taxon>Bacteria</taxon>
        <taxon>Bacillati</taxon>
        <taxon>Bacillota</taxon>
        <taxon>Bacilli</taxon>
        <taxon>Bacillales</taxon>
        <taxon>Bacillaceae</taxon>
        <taxon>Halobacillus</taxon>
    </lineage>
</organism>
<accession>A0ABW2K3L6</accession>
<dbReference type="Proteomes" id="UP001596494">
    <property type="component" value="Unassembled WGS sequence"/>
</dbReference>
<gene>
    <name evidence="2" type="ORF">ACFQMN_10310</name>
</gene>
<evidence type="ECO:0000313" key="3">
    <source>
        <dbReference type="Proteomes" id="UP001596494"/>
    </source>
</evidence>
<keyword evidence="3" id="KW-1185">Reference proteome</keyword>
<evidence type="ECO:0000313" key="2">
    <source>
        <dbReference type="EMBL" id="MFC7321274.1"/>
    </source>
</evidence>
<keyword evidence="1" id="KW-0812">Transmembrane</keyword>
<reference evidence="3" key="1">
    <citation type="journal article" date="2019" name="Int. J. Syst. Evol. Microbiol.">
        <title>The Global Catalogue of Microorganisms (GCM) 10K type strain sequencing project: providing services to taxonomists for standard genome sequencing and annotation.</title>
        <authorList>
            <consortium name="The Broad Institute Genomics Platform"/>
            <consortium name="The Broad Institute Genome Sequencing Center for Infectious Disease"/>
            <person name="Wu L."/>
            <person name="Ma J."/>
        </authorList>
    </citation>
    <scope>NUCLEOTIDE SEQUENCE [LARGE SCALE GENOMIC DNA]</scope>
    <source>
        <strain evidence="3">CCUG 73951</strain>
    </source>
</reference>
<sequence>MYLVIVFFAMILFTGGLSLAAFVHPLYGLLTIIGGLMLGFAHVPWKEVKKEKKTKLLYIGSMVYLLIAMGAAFILMTYFIQ</sequence>
<dbReference type="EMBL" id="JBHTBY010000008">
    <property type="protein sequence ID" value="MFC7321274.1"/>
    <property type="molecule type" value="Genomic_DNA"/>
</dbReference>
<feature type="transmembrane region" description="Helical" evidence="1">
    <location>
        <begin position="28"/>
        <end position="45"/>
    </location>
</feature>
<evidence type="ECO:0008006" key="4">
    <source>
        <dbReference type="Google" id="ProtNLM"/>
    </source>
</evidence>
<dbReference type="RefSeq" id="WP_289216386.1">
    <property type="nucleotide sequence ID" value="NZ_JAPVRC010000006.1"/>
</dbReference>
<name>A0ABW2K3L6_9BACI</name>